<gene>
    <name evidence="2" type="ORF">V5O48_019014</name>
</gene>
<feature type="compositionally biased region" description="Basic residues" evidence="1">
    <location>
        <begin position="197"/>
        <end position="208"/>
    </location>
</feature>
<feature type="region of interest" description="Disordered" evidence="1">
    <location>
        <begin position="149"/>
        <end position="264"/>
    </location>
</feature>
<feature type="compositionally biased region" description="Basic and acidic residues" evidence="1">
    <location>
        <begin position="223"/>
        <end position="234"/>
    </location>
</feature>
<feature type="compositionally biased region" description="Polar residues" evidence="1">
    <location>
        <begin position="179"/>
        <end position="194"/>
    </location>
</feature>
<keyword evidence="3" id="KW-1185">Reference proteome</keyword>
<comment type="caution">
    <text evidence="2">The sequence shown here is derived from an EMBL/GenBank/DDBJ whole genome shotgun (WGS) entry which is preliminary data.</text>
</comment>
<sequence length="323" mass="35760">RAGKSVLARGLPMMKRFLQNIQEIRGLEHGVRESDAYHWKGRQREQLVLVFLRKTVGTCVGGLALGGTGHWEKNGRTARKSTIQFFVPELPPCPIQTPNLKSLQLKTQQTRSGFYYSPYLLSSDVYVDPNITVDALLYTALNLRNDPFGSPLTTPPSSRCASPKPAPFAQPPSEVTIPVQVQPQDGLSGQNTDGSSKKKRKRRKRKKNVGPEEEAGNEEEAKEADKGESVEERSAPGSTQQRSHVQRRLKRQKTEQPLLLTQSDESLEKLARKHASRLFPSSVNAENASPLDDLRFLAQSTGYQGNPFIGLGNPEADVPAPEN</sequence>
<feature type="compositionally biased region" description="Polar residues" evidence="1">
    <location>
        <begin position="151"/>
        <end position="160"/>
    </location>
</feature>
<accession>A0ABR3EJM9</accession>
<dbReference type="Proteomes" id="UP001465976">
    <property type="component" value="Unassembled WGS sequence"/>
</dbReference>
<organism evidence="2 3">
    <name type="scientific">Marasmius crinis-equi</name>
    <dbReference type="NCBI Taxonomy" id="585013"/>
    <lineage>
        <taxon>Eukaryota</taxon>
        <taxon>Fungi</taxon>
        <taxon>Dikarya</taxon>
        <taxon>Basidiomycota</taxon>
        <taxon>Agaricomycotina</taxon>
        <taxon>Agaricomycetes</taxon>
        <taxon>Agaricomycetidae</taxon>
        <taxon>Agaricales</taxon>
        <taxon>Marasmiineae</taxon>
        <taxon>Marasmiaceae</taxon>
        <taxon>Marasmius</taxon>
    </lineage>
</organism>
<dbReference type="EMBL" id="JBAHYK010003990">
    <property type="protein sequence ID" value="KAL0563063.1"/>
    <property type="molecule type" value="Genomic_DNA"/>
</dbReference>
<evidence type="ECO:0000313" key="2">
    <source>
        <dbReference type="EMBL" id="KAL0563063.1"/>
    </source>
</evidence>
<evidence type="ECO:0000256" key="1">
    <source>
        <dbReference type="SAM" id="MobiDB-lite"/>
    </source>
</evidence>
<proteinExistence type="predicted"/>
<feature type="non-terminal residue" evidence="2">
    <location>
        <position position="1"/>
    </location>
</feature>
<protein>
    <submittedName>
        <fullName evidence="2">Uncharacterized protein</fullName>
    </submittedName>
</protein>
<evidence type="ECO:0000313" key="3">
    <source>
        <dbReference type="Proteomes" id="UP001465976"/>
    </source>
</evidence>
<reference evidence="2 3" key="1">
    <citation type="submission" date="2024-02" db="EMBL/GenBank/DDBJ databases">
        <title>A draft genome for the cacao thread blight pathogen Marasmius crinis-equi.</title>
        <authorList>
            <person name="Cohen S.P."/>
            <person name="Baruah I.K."/>
            <person name="Amoako-Attah I."/>
            <person name="Bukari Y."/>
            <person name="Meinhardt L.W."/>
            <person name="Bailey B.A."/>
        </authorList>
    </citation>
    <scope>NUCLEOTIDE SEQUENCE [LARGE SCALE GENOMIC DNA]</scope>
    <source>
        <strain evidence="2 3">GH-76</strain>
    </source>
</reference>
<name>A0ABR3EJM9_9AGAR</name>
<feature type="compositionally biased region" description="Acidic residues" evidence="1">
    <location>
        <begin position="211"/>
        <end position="222"/>
    </location>
</feature>